<dbReference type="Proteomes" id="UP000217790">
    <property type="component" value="Unassembled WGS sequence"/>
</dbReference>
<dbReference type="GO" id="GO:0004672">
    <property type="term" value="F:protein kinase activity"/>
    <property type="evidence" value="ECO:0007669"/>
    <property type="project" value="InterPro"/>
</dbReference>
<evidence type="ECO:0000256" key="1">
    <source>
        <dbReference type="SAM" id="MobiDB-lite"/>
    </source>
</evidence>
<evidence type="ECO:0000259" key="2">
    <source>
        <dbReference type="PROSITE" id="PS50011"/>
    </source>
</evidence>
<dbReference type="OrthoDB" id="10360135at2759"/>
<dbReference type="EMBL" id="KZ293725">
    <property type="protein sequence ID" value="PBK81782.1"/>
    <property type="molecule type" value="Genomic_DNA"/>
</dbReference>
<reference evidence="4" key="1">
    <citation type="journal article" date="2017" name="Nat. Ecol. Evol.">
        <title>Genome expansion and lineage-specific genetic innovations in the forest pathogenic fungi Armillaria.</title>
        <authorList>
            <person name="Sipos G."/>
            <person name="Prasanna A.N."/>
            <person name="Walter M.C."/>
            <person name="O'Connor E."/>
            <person name="Balint B."/>
            <person name="Krizsan K."/>
            <person name="Kiss B."/>
            <person name="Hess J."/>
            <person name="Varga T."/>
            <person name="Slot J."/>
            <person name="Riley R."/>
            <person name="Boka B."/>
            <person name="Rigling D."/>
            <person name="Barry K."/>
            <person name="Lee J."/>
            <person name="Mihaltcheva S."/>
            <person name="LaButti K."/>
            <person name="Lipzen A."/>
            <person name="Waldron R."/>
            <person name="Moloney N.M."/>
            <person name="Sperisen C."/>
            <person name="Kredics L."/>
            <person name="Vagvoelgyi C."/>
            <person name="Patrignani A."/>
            <person name="Fitzpatrick D."/>
            <person name="Nagy I."/>
            <person name="Doyle S."/>
            <person name="Anderson J.B."/>
            <person name="Grigoriev I.V."/>
            <person name="Gueldener U."/>
            <person name="Muensterkoetter M."/>
            <person name="Nagy L.G."/>
        </authorList>
    </citation>
    <scope>NUCLEOTIDE SEQUENCE [LARGE SCALE GENOMIC DNA]</scope>
    <source>
        <strain evidence="4">Ar21-2</strain>
    </source>
</reference>
<proteinExistence type="predicted"/>
<feature type="compositionally biased region" description="Basic and acidic residues" evidence="1">
    <location>
        <begin position="1"/>
        <end position="26"/>
    </location>
</feature>
<accession>A0A2H3CRD9</accession>
<sequence length="369" mass="40964">MDDVGDGMKRSELRGNAKTNDPKETEDIPTLQPVRKLTRSELRIVGPHLPKSRPPTYNPSKAPQIAYDLELRTTSIAYLFVVEGWTPSSFSTATRAFYCEVLLRLVTGDAFRAAVNCIYPERSSSFNSTQEGSNAFEPLAVTALNHFEPFTPAAVLLVQRISGNEKAILKLADRRLGHRGGKVGPVPWSPSLEGHLKHALRGIQEGMAPNWFELIRDDENRPDIRIGYGRSPLGVTSCRYIPRLLSVIRLRITPESTTLPLMTDVVQGLVFEYIPGISMAKLEPDVDVSEQGAERISSQVMEALRAIEAENCLLHNDVHIGNVVLRDGSRSLVIIDFGQANVREPDEEWSSAIWGSPEDTLHEKLSDES</sequence>
<dbReference type="Gene3D" id="1.10.510.10">
    <property type="entry name" value="Transferase(Phosphotransferase) domain 1"/>
    <property type="match status" value="1"/>
</dbReference>
<dbReference type="InParanoid" id="A0A2H3CRD9"/>
<feature type="domain" description="Protein kinase" evidence="2">
    <location>
        <begin position="155"/>
        <end position="369"/>
    </location>
</feature>
<feature type="region of interest" description="Disordered" evidence="1">
    <location>
        <begin position="1"/>
        <end position="33"/>
    </location>
</feature>
<evidence type="ECO:0000313" key="4">
    <source>
        <dbReference type="Proteomes" id="UP000217790"/>
    </source>
</evidence>
<gene>
    <name evidence="3" type="ORF">ARMGADRAFT_1091010</name>
</gene>
<protein>
    <recommendedName>
        <fullName evidence="2">Protein kinase domain-containing protein</fullName>
    </recommendedName>
</protein>
<keyword evidence="4" id="KW-1185">Reference proteome</keyword>
<dbReference type="Pfam" id="PF01636">
    <property type="entry name" value="APH"/>
    <property type="match status" value="1"/>
</dbReference>
<dbReference type="InterPro" id="IPR002575">
    <property type="entry name" value="Aminoglycoside_PTrfase"/>
</dbReference>
<dbReference type="InterPro" id="IPR011009">
    <property type="entry name" value="Kinase-like_dom_sf"/>
</dbReference>
<dbReference type="InterPro" id="IPR000719">
    <property type="entry name" value="Prot_kinase_dom"/>
</dbReference>
<dbReference type="AlphaFoldDB" id="A0A2H3CRD9"/>
<evidence type="ECO:0000313" key="3">
    <source>
        <dbReference type="EMBL" id="PBK81782.1"/>
    </source>
</evidence>
<dbReference type="STRING" id="47427.A0A2H3CRD9"/>
<dbReference type="SUPFAM" id="SSF56112">
    <property type="entry name" value="Protein kinase-like (PK-like)"/>
    <property type="match status" value="1"/>
</dbReference>
<organism evidence="3 4">
    <name type="scientific">Armillaria gallica</name>
    <name type="common">Bulbous honey fungus</name>
    <name type="synonym">Armillaria bulbosa</name>
    <dbReference type="NCBI Taxonomy" id="47427"/>
    <lineage>
        <taxon>Eukaryota</taxon>
        <taxon>Fungi</taxon>
        <taxon>Dikarya</taxon>
        <taxon>Basidiomycota</taxon>
        <taxon>Agaricomycotina</taxon>
        <taxon>Agaricomycetes</taxon>
        <taxon>Agaricomycetidae</taxon>
        <taxon>Agaricales</taxon>
        <taxon>Marasmiineae</taxon>
        <taxon>Physalacriaceae</taxon>
        <taxon>Armillaria</taxon>
    </lineage>
</organism>
<name>A0A2H3CRD9_ARMGA</name>
<dbReference type="GO" id="GO:0005524">
    <property type="term" value="F:ATP binding"/>
    <property type="evidence" value="ECO:0007669"/>
    <property type="project" value="InterPro"/>
</dbReference>
<dbReference type="PROSITE" id="PS50011">
    <property type="entry name" value="PROTEIN_KINASE_DOM"/>
    <property type="match status" value="1"/>
</dbReference>